<evidence type="ECO:0000313" key="6">
    <source>
        <dbReference type="EMBL" id="UWX63945.1"/>
    </source>
</evidence>
<evidence type="ECO:0000256" key="3">
    <source>
        <dbReference type="ARBA" id="ARBA00022777"/>
    </source>
</evidence>
<keyword evidence="4" id="KW-0067">ATP-binding</keyword>
<dbReference type="Gene3D" id="1.10.510.10">
    <property type="entry name" value="Transferase(Phosphotransferase) domain 1"/>
    <property type="match status" value="1"/>
</dbReference>
<dbReference type="Pfam" id="PF00069">
    <property type="entry name" value="Pkinase"/>
    <property type="match status" value="1"/>
</dbReference>
<name>A0ABY5YFU0_9DEIO</name>
<dbReference type="PROSITE" id="PS50011">
    <property type="entry name" value="PROTEIN_KINASE_DOM"/>
    <property type="match status" value="1"/>
</dbReference>
<protein>
    <submittedName>
        <fullName evidence="6">Serine/threonine protein kinase</fullName>
    </submittedName>
</protein>
<dbReference type="PANTHER" id="PTHR43289">
    <property type="entry name" value="MITOGEN-ACTIVATED PROTEIN KINASE KINASE KINASE 20-RELATED"/>
    <property type="match status" value="1"/>
</dbReference>
<keyword evidence="3 6" id="KW-0418">Kinase</keyword>
<keyword evidence="6" id="KW-0723">Serine/threonine-protein kinase</keyword>
<dbReference type="RefSeq" id="WP_260560223.1">
    <property type="nucleotide sequence ID" value="NZ_CP104213.1"/>
</dbReference>
<gene>
    <name evidence="6" type="ORF">N0D28_14670</name>
</gene>
<dbReference type="InterPro" id="IPR000719">
    <property type="entry name" value="Prot_kinase_dom"/>
</dbReference>
<keyword evidence="7" id="KW-1185">Reference proteome</keyword>
<accession>A0ABY5YFU0</accession>
<dbReference type="EMBL" id="CP104213">
    <property type="protein sequence ID" value="UWX63945.1"/>
    <property type="molecule type" value="Genomic_DNA"/>
</dbReference>
<feature type="domain" description="Protein kinase" evidence="5">
    <location>
        <begin position="5"/>
        <end position="238"/>
    </location>
</feature>
<evidence type="ECO:0000259" key="5">
    <source>
        <dbReference type="PROSITE" id="PS50011"/>
    </source>
</evidence>
<sequence length="238" mass="25732">MAGHYTLLRPLGQGASSRVYLAVGDDGRAYTVKLFTAGLSAHAEREARMKVRAPHLAEVVALGEVAGQSAVVLRFSRGSELFRRYRARPALTHEHQAYLRTLSDVLEALAAMHSGGWLHRDVKADNILVQPSGEAQLLDYDLSGPLYEQFDAPLRIGTAAFQSPEAQRGESLGPQSDLYSMGVLLYWGLCGALPDGPHPHFSAGPLGRLCRRLLDPDPASRPGDAAQVRSELLALGLD</sequence>
<dbReference type="CDD" id="cd14014">
    <property type="entry name" value="STKc_PknB_like"/>
    <property type="match status" value="1"/>
</dbReference>
<dbReference type="GO" id="GO:0004674">
    <property type="term" value="F:protein serine/threonine kinase activity"/>
    <property type="evidence" value="ECO:0007669"/>
    <property type="project" value="UniProtKB-KW"/>
</dbReference>
<evidence type="ECO:0000313" key="7">
    <source>
        <dbReference type="Proteomes" id="UP001060261"/>
    </source>
</evidence>
<dbReference type="Proteomes" id="UP001060261">
    <property type="component" value="Chromosome"/>
</dbReference>
<evidence type="ECO:0000256" key="4">
    <source>
        <dbReference type="ARBA" id="ARBA00022840"/>
    </source>
</evidence>
<dbReference type="InterPro" id="IPR011009">
    <property type="entry name" value="Kinase-like_dom_sf"/>
</dbReference>
<dbReference type="SMART" id="SM00220">
    <property type="entry name" value="S_TKc"/>
    <property type="match status" value="1"/>
</dbReference>
<evidence type="ECO:0000256" key="2">
    <source>
        <dbReference type="ARBA" id="ARBA00022741"/>
    </source>
</evidence>
<organism evidence="6 7">
    <name type="scientific">Deinococcus rubellus</name>
    <dbReference type="NCBI Taxonomy" id="1889240"/>
    <lineage>
        <taxon>Bacteria</taxon>
        <taxon>Thermotogati</taxon>
        <taxon>Deinococcota</taxon>
        <taxon>Deinococci</taxon>
        <taxon>Deinococcales</taxon>
        <taxon>Deinococcaceae</taxon>
        <taxon>Deinococcus</taxon>
    </lineage>
</organism>
<evidence type="ECO:0000256" key="1">
    <source>
        <dbReference type="ARBA" id="ARBA00022679"/>
    </source>
</evidence>
<dbReference type="SUPFAM" id="SSF56112">
    <property type="entry name" value="Protein kinase-like (PK-like)"/>
    <property type="match status" value="1"/>
</dbReference>
<proteinExistence type="predicted"/>
<dbReference type="PANTHER" id="PTHR43289:SF6">
    <property type="entry name" value="SERINE_THREONINE-PROTEIN KINASE NEKL-3"/>
    <property type="match status" value="1"/>
</dbReference>
<keyword evidence="1" id="KW-0808">Transferase</keyword>
<keyword evidence="2" id="KW-0547">Nucleotide-binding</keyword>
<reference evidence="6" key="1">
    <citation type="submission" date="2022-09" db="EMBL/GenBank/DDBJ databases">
        <title>genome sequence of Deinococcus rubellus.</title>
        <authorList>
            <person name="Srinivasan S."/>
        </authorList>
    </citation>
    <scope>NUCLEOTIDE SEQUENCE</scope>
    <source>
        <strain evidence="6">Ant6</strain>
    </source>
</reference>